<dbReference type="RefSeq" id="WP_042927819.1">
    <property type="nucleotide sequence ID" value="NZ_CABGWT010000017.1"/>
</dbReference>
<reference evidence="2" key="1">
    <citation type="submission" date="2017-08" db="EMBL/GenBank/DDBJ databases">
        <authorList>
            <person name="Brisse S."/>
        </authorList>
    </citation>
    <scope>NUCLEOTIDE SEQUENCE [LARGE SCALE GENOMIC DNA]</scope>
    <source>
        <strain evidence="2">06D021</strain>
    </source>
</reference>
<dbReference type="AlphaFoldDB" id="A0A285B8C9"/>
<dbReference type="Proteomes" id="UP000220639">
    <property type="component" value="Unassembled WGS sequence"/>
</dbReference>
<organism evidence="1 2">
    <name type="scientific">Klebsiella grimontii</name>
    <dbReference type="NCBI Taxonomy" id="2058152"/>
    <lineage>
        <taxon>Bacteria</taxon>
        <taxon>Pseudomonadati</taxon>
        <taxon>Pseudomonadota</taxon>
        <taxon>Gammaproteobacteria</taxon>
        <taxon>Enterobacterales</taxon>
        <taxon>Enterobacteriaceae</taxon>
        <taxon>Klebsiella/Raoultella group</taxon>
        <taxon>Klebsiella</taxon>
    </lineage>
</organism>
<sequence>MVIQPNVQTDTVVKAFLRSELQLIRSQQKLMSVLPRELASDYRYIPEILLGRFFHPTTDSRLNRIAQSEERPGSLLIPRVNGQQVSWNNLIKQIRDDSQYLKFETYGRPFDSSELKPNASCELFSGKQYVYKPADLELFRKNIVSIQMNFLVNLWNLVRFNPAFVRAYLSLSNDAFQMLADTEMNAFVEVTNVVLFPRFIQYDSGRRDVKVFAWAYEIMSDVLDGFIPRENIENLRIEFSLKESIEKLKTF</sequence>
<gene>
    <name evidence="1" type="ORF">KOSB73_320065</name>
</gene>
<dbReference type="EMBL" id="FZTC01000026">
    <property type="protein sequence ID" value="SNU37227.1"/>
    <property type="molecule type" value="Genomic_DNA"/>
</dbReference>
<proteinExistence type="predicted"/>
<protein>
    <submittedName>
        <fullName evidence="1">Uncharacterized protein</fullName>
    </submittedName>
</protein>
<evidence type="ECO:0000313" key="2">
    <source>
        <dbReference type="Proteomes" id="UP000220639"/>
    </source>
</evidence>
<evidence type="ECO:0000313" key="1">
    <source>
        <dbReference type="EMBL" id="SNU37227.1"/>
    </source>
</evidence>
<name>A0A285B8C9_9ENTR</name>
<accession>A0A285B8C9</accession>